<dbReference type="Proteomes" id="UP001054837">
    <property type="component" value="Unassembled WGS sequence"/>
</dbReference>
<gene>
    <name evidence="1" type="ORF">CDAR_622791</name>
</gene>
<sequence length="84" mass="9489">MEILIHLDSKTEKGDRIAHACSSSKGHSEIDPLIMNDVLFLFPAGHQRSVGEEVITRFAKATHDHEFPRLNGRDLESCYITLNK</sequence>
<dbReference type="EMBL" id="BPLQ01009232">
    <property type="protein sequence ID" value="GIY42626.1"/>
    <property type="molecule type" value="Genomic_DNA"/>
</dbReference>
<proteinExistence type="predicted"/>
<evidence type="ECO:0000313" key="2">
    <source>
        <dbReference type="Proteomes" id="UP001054837"/>
    </source>
</evidence>
<comment type="caution">
    <text evidence="1">The sequence shown here is derived from an EMBL/GenBank/DDBJ whole genome shotgun (WGS) entry which is preliminary data.</text>
</comment>
<keyword evidence="2" id="KW-1185">Reference proteome</keyword>
<protein>
    <submittedName>
        <fullName evidence="1">Uncharacterized protein</fullName>
    </submittedName>
</protein>
<organism evidence="1 2">
    <name type="scientific">Caerostris darwini</name>
    <dbReference type="NCBI Taxonomy" id="1538125"/>
    <lineage>
        <taxon>Eukaryota</taxon>
        <taxon>Metazoa</taxon>
        <taxon>Ecdysozoa</taxon>
        <taxon>Arthropoda</taxon>
        <taxon>Chelicerata</taxon>
        <taxon>Arachnida</taxon>
        <taxon>Araneae</taxon>
        <taxon>Araneomorphae</taxon>
        <taxon>Entelegynae</taxon>
        <taxon>Araneoidea</taxon>
        <taxon>Araneidae</taxon>
        <taxon>Caerostris</taxon>
    </lineage>
</organism>
<dbReference type="AlphaFoldDB" id="A0AAV4TBB2"/>
<accession>A0AAV4TBB2</accession>
<evidence type="ECO:0000313" key="1">
    <source>
        <dbReference type="EMBL" id="GIY42626.1"/>
    </source>
</evidence>
<reference evidence="1 2" key="1">
    <citation type="submission" date="2021-06" db="EMBL/GenBank/DDBJ databases">
        <title>Caerostris darwini draft genome.</title>
        <authorList>
            <person name="Kono N."/>
            <person name="Arakawa K."/>
        </authorList>
    </citation>
    <scope>NUCLEOTIDE SEQUENCE [LARGE SCALE GENOMIC DNA]</scope>
</reference>
<name>A0AAV4TBB2_9ARAC</name>